<dbReference type="EMBL" id="PIQG01000002">
    <property type="protein sequence ID" value="RUO78222.1"/>
    <property type="molecule type" value="Genomic_DNA"/>
</dbReference>
<sequence>MPNDTTENRPQRSFKSKQELMSVDECIEKLRYLSGCQSDSAVARWFGWKDNTLANWRRRASISYDTLVLGLLNRSVSVDWFLLPYQPLTYPSLSEYQQLQDSQRGYGHADKVAETLQALERVQPLFNEFNLAATEQNKALLVETLLLHQHDVIPVSLVLRQVARALASAQAQS</sequence>
<keyword evidence="2" id="KW-1185">Reference proteome</keyword>
<name>A0A432ZLU2_9GAMM</name>
<reference evidence="1 2" key="1">
    <citation type="journal article" date="2011" name="Front. Microbiol.">
        <title>Genomic signatures of strain selection and enhancement in Bacillus atrophaeus var. globigii, a historical biowarfare simulant.</title>
        <authorList>
            <person name="Gibbons H.S."/>
            <person name="Broomall S.M."/>
            <person name="McNew L.A."/>
            <person name="Daligault H."/>
            <person name="Chapman C."/>
            <person name="Bruce D."/>
            <person name="Karavis M."/>
            <person name="Krepps M."/>
            <person name="McGregor P.A."/>
            <person name="Hong C."/>
            <person name="Park K.H."/>
            <person name="Akmal A."/>
            <person name="Feldman A."/>
            <person name="Lin J.S."/>
            <person name="Chang W.E."/>
            <person name="Higgs B.W."/>
            <person name="Demirev P."/>
            <person name="Lindquist J."/>
            <person name="Liem A."/>
            <person name="Fochler E."/>
            <person name="Read T.D."/>
            <person name="Tapia R."/>
            <person name="Johnson S."/>
            <person name="Bishop-Lilly K.A."/>
            <person name="Detter C."/>
            <person name="Han C."/>
            <person name="Sozhamannan S."/>
            <person name="Rosenzweig C.N."/>
            <person name="Skowronski E.W."/>
        </authorList>
    </citation>
    <scope>NUCLEOTIDE SEQUENCE [LARGE SCALE GENOMIC DNA]</scope>
    <source>
        <strain evidence="1 2">PIT1</strain>
    </source>
</reference>
<dbReference type="Gene3D" id="1.10.260.40">
    <property type="entry name" value="lambda repressor-like DNA-binding domains"/>
    <property type="match status" value="1"/>
</dbReference>
<evidence type="ECO:0008006" key="3">
    <source>
        <dbReference type="Google" id="ProtNLM"/>
    </source>
</evidence>
<evidence type="ECO:0000313" key="1">
    <source>
        <dbReference type="EMBL" id="RUO78222.1"/>
    </source>
</evidence>
<dbReference type="AlphaFoldDB" id="A0A432ZLU2"/>
<proteinExistence type="predicted"/>
<organism evidence="1 2">
    <name type="scientific">Pseudidiomarina taiwanensis</name>
    <dbReference type="NCBI Taxonomy" id="337250"/>
    <lineage>
        <taxon>Bacteria</taxon>
        <taxon>Pseudomonadati</taxon>
        <taxon>Pseudomonadota</taxon>
        <taxon>Gammaproteobacteria</taxon>
        <taxon>Alteromonadales</taxon>
        <taxon>Idiomarinaceae</taxon>
        <taxon>Pseudidiomarina</taxon>
    </lineage>
</organism>
<gene>
    <name evidence="1" type="ORF">CWI83_04080</name>
</gene>
<dbReference type="GO" id="GO:0003677">
    <property type="term" value="F:DNA binding"/>
    <property type="evidence" value="ECO:0007669"/>
    <property type="project" value="InterPro"/>
</dbReference>
<comment type="caution">
    <text evidence="1">The sequence shown here is derived from an EMBL/GenBank/DDBJ whole genome shotgun (WGS) entry which is preliminary data.</text>
</comment>
<dbReference type="Proteomes" id="UP000288279">
    <property type="component" value="Unassembled WGS sequence"/>
</dbReference>
<dbReference type="InterPro" id="IPR010982">
    <property type="entry name" value="Lambda_DNA-bd_dom_sf"/>
</dbReference>
<evidence type="ECO:0000313" key="2">
    <source>
        <dbReference type="Proteomes" id="UP000288279"/>
    </source>
</evidence>
<protein>
    <recommendedName>
        <fullName evidence="3">Bacteriophage CI repressor</fullName>
    </recommendedName>
</protein>
<accession>A0A432ZLU2</accession>